<organism evidence="1 2">
    <name type="scientific">Endozoicomonas elysicola</name>
    <dbReference type="NCBI Taxonomy" id="305900"/>
    <lineage>
        <taxon>Bacteria</taxon>
        <taxon>Pseudomonadati</taxon>
        <taxon>Pseudomonadota</taxon>
        <taxon>Gammaproteobacteria</taxon>
        <taxon>Oceanospirillales</taxon>
        <taxon>Endozoicomonadaceae</taxon>
        <taxon>Endozoicomonas</taxon>
    </lineage>
</organism>
<dbReference type="Proteomes" id="UP000027997">
    <property type="component" value="Unassembled WGS sequence"/>
</dbReference>
<comment type="caution">
    <text evidence="1">The sequence shown here is derived from an EMBL/GenBank/DDBJ whole genome shotgun (WGS) entry which is preliminary data.</text>
</comment>
<sequence length="75" mass="8662">MRWIILIYPFEPALGLLKTTPVSNLTIWVALYGKELTNTLGIGGLLMFRYEAQWLRKASYARKNCAAHIFYVKQV</sequence>
<name>A0A081K741_9GAMM</name>
<accession>A0A081K741</accession>
<protein>
    <submittedName>
        <fullName evidence="1">Uncharacterized protein</fullName>
    </submittedName>
</protein>
<proteinExistence type="predicted"/>
<gene>
    <name evidence="1" type="ORF">GV64_03695</name>
</gene>
<reference evidence="1 2" key="1">
    <citation type="submission" date="2014-06" db="EMBL/GenBank/DDBJ databases">
        <title>Whole Genome Sequences of Three Symbiotic Endozoicomonas Bacteria.</title>
        <authorList>
            <person name="Neave M.J."/>
            <person name="Apprill A."/>
            <person name="Voolstra C.R."/>
        </authorList>
    </citation>
    <scope>NUCLEOTIDE SEQUENCE [LARGE SCALE GENOMIC DNA]</scope>
    <source>
        <strain evidence="1 2">DSM 22380</strain>
    </source>
</reference>
<evidence type="ECO:0000313" key="2">
    <source>
        <dbReference type="Proteomes" id="UP000027997"/>
    </source>
</evidence>
<dbReference type="EMBL" id="JOJP01000001">
    <property type="protein sequence ID" value="KEI69967.1"/>
    <property type="molecule type" value="Genomic_DNA"/>
</dbReference>
<evidence type="ECO:0000313" key="1">
    <source>
        <dbReference type="EMBL" id="KEI69967.1"/>
    </source>
</evidence>
<keyword evidence="2" id="KW-1185">Reference proteome</keyword>
<dbReference type="STRING" id="305900.GV64_03695"/>
<dbReference type="AlphaFoldDB" id="A0A081K741"/>